<proteinExistence type="predicted"/>
<sequence length="83" mass="9740">MNAKAEEIQKVARRRVAHEQGRAWTQPGHAIYRRHYMILSGLTEIEHASANTRNTAYICRCIDAIRDLLREAWEYTQELESQL</sequence>
<evidence type="ECO:0000313" key="1">
    <source>
        <dbReference type="EMBL" id="VDG76919.1"/>
    </source>
</evidence>
<comment type="caution">
    <text evidence="1">The sequence shown here is derived from an EMBL/GenBank/DDBJ whole genome shotgun (WGS) entry which is preliminary data.</text>
</comment>
<gene>
    <name evidence="1" type="ORF">NCTC10327_01553</name>
</gene>
<accession>A0A7Z8Y9R2</accession>
<dbReference type="EMBL" id="UYIO01000001">
    <property type="protein sequence ID" value="VDG76919.1"/>
    <property type="molecule type" value="Genomic_DNA"/>
</dbReference>
<dbReference type="Proteomes" id="UP000269974">
    <property type="component" value="Unassembled WGS sequence"/>
</dbReference>
<reference evidence="1 2" key="1">
    <citation type="submission" date="2018-11" db="EMBL/GenBank/DDBJ databases">
        <authorList>
            <consortium name="Pathogen Informatics"/>
        </authorList>
    </citation>
    <scope>NUCLEOTIDE SEQUENCE [LARGE SCALE GENOMIC DNA]</scope>
    <source>
        <strain evidence="1 2">NCTC10327</strain>
    </source>
</reference>
<organism evidence="1 2">
    <name type="scientific">Actinobaculum suis</name>
    <dbReference type="NCBI Taxonomy" id="1657"/>
    <lineage>
        <taxon>Bacteria</taxon>
        <taxon>Bacillati</taxon>
        <taxon>Actinomycetota</taxon>
        <taxon>Actinomycetes</taxon>
        <taxon>Actinomycetales</taxon>
        <taxon>Actinomycetaceae</taxon>
        <taxon>Actinobaculum</taxon>
    </lineage>
</organism>
<dbReference type="AlphaFoldDB" id="A0A7Z8Y9R2"/>
<evidence type="ECO:0000313" key="2">
    <source>
        <dbReference type="Proteomes" id="UP000269974"/>
    </source>
</evidence>
<protein>
    <submittedName>
        <fullName evidence="1">Uncharacterized protein</fullName>
    </submittedName>
</protein>
<name>A0A7Z8Y9R2_9ACTO</name>